<evidence type="ECO:0000313" key="3">
    <source>
        <dbReference type="EMBL" id="MBP0113324.1"/>
    </source>
</evidence>
<proteinExistence type="predicted"/>
<keyword evidence="2" id="KW-0812">Transmembrane</keyword>
<feature type="compositionally biased region" description="Basic residues" evidence="1">
    <location>
        <begin position="46"/>
        <end position="58"/>
    </location>
</feature>
<dbReference type="EMBL" id="JAGIKT010000044">
    <property type="protein sequence ID" value="MBP0113324.1"/>
    <property type="molecule type" value="Genomic_DNA"/>
</dbReference>
<gene>
    <name evidence="3" type="ORF">JWS04_19990</name>
</gene>
<sequence>MPADALLVTIVVVAIFVAFAAVLAWADRQTSTGRLISSPSAEAHRPRPARRRPMRKRARAFGSASTQYRLALLATLHRP</sequence>
<keyword evidence="4" id="KW-1185">Reference proteome</keyword>
<keyword evidence="2" id="KW-1133">Transmembrane helix</keyword>
<feature type="transmembrane region" description="Helical" evidence="2">
    <location>
        <begin position="6"/>
        <end position="26"/>
    </location>
</feature>
<evidence type="ECO:0000256" key="1">
    <source>
        <dbReference type="SAM" id="MobiDB-lite"/>
    </source>
</evidence>
<keyword evidence="2" id="KW-0472">Membrane</keyword>
<name>A0ABS4A0X8_9BRAD</name>
<organism evidence="3 4">
    <name type="scientific">Bradyrhizobium vignae</name>
    <dbReference type="NCBI Taxonomy" id="1549949"/>
    <lineage>
        <taxon>Bacteria</taxon>
        <taxon>Pseudomonadati</taxon>
        <taxon>Pseudomonadota</taxon>
        <taxon>Alphaproteobacteria</taxon>
        <taxon>Hyphomicrobiales</taxon>
        <taxon>Nitrobacteraceae</taxon>
        <taxon>Bradyrhizobium</taxon>
    </lineage>
</organism>
<evidence type="ECO:0008006" key="5">
    <source>
        <dbReference type="Google" id="ProtNLM"/>
    </source>
</evidence>
<comment type="caution">
    <text evidence="3">The sequence shown here is derived from an EMBL/GenBank/DDBJ whole genome shotgun (WGS) entry which is preliminary data.</text>
</comment>
<dbReference type="Proteomes" id="UP000669317">
    <property type="component" value="Unassembled WGS sequence"/>
</dbReference>
<reference evidence="3 4" key="1">
    <citation type="submission" date="2021-03" db="EMBL/GenBank/DDBJ databases">
        <title>Genome Sequence of Bradyrhizobium vignae strain ISRA400.</title>
        <authorList>
            <person name="Tisa L.S."/>
            <person name="Svistoonoff S."/>
            <person name="Hocher V."/>
            <person name="Fall S."/>
            <person name="Zaiya A."/>
            <person name="Naing D."/>
            <person name="Niang N."/>
            <person name="Diouf A."/>
            <person name="Dasylva M.C."/>
            <person name="Toure O."/>
            <person name="Gueye M."/>
            <person name="Gully D."/>
            <person name="Tisseyre P."/>
            <person name="Simpson S."/>
            <person name="Morris K."/>
            <person name="Thomas W.K."/>
        </authorList>
    </citation>
    <scope>NUCLEOTIDE SEQUENCE [LARGE SCALE GENOMIC DNA]</scope>
    <source>
        <strain evidence="3 4">ISRA400</strain>
    </source>
</reference>
<evidence type="ECO:0000256" key="2">
    <source>
        <dbReference type="SAM" id="Phobius"/>
    </source>
</evidence>
<evidence type="ECO:0000313" key="4">
    <source>
        <dbReference type="Proteomes" id="UP000669317"/>
    </source>
</evidence>
<feature type="region of interest" description="Disordered" evidence="1">
    <location>
        <begin position="35"/>
        <end position="58"/>
    </location>
</feature>
<protein>
    <recommendedName>
        <fullName evidence="5">Secreted protein</fullName>
    </recommendedName>
</protein>
<accession>A0ABS4A0X8</accession>